<keyword evidence="4" id="KW-1185">Reference proteome</keyword>
<dbReference type="PIRSF" id="PIRSF028983">
    <property type="entry name" value="BCP1"/>
    <property type="match status" value="1"/>
</dbReference>
<evidence type="ECO:0000256" key="3">
    <source>
        <dbReference type="SAM" id="MobiDB-lite"/>
    </source>
</evidence>
<dbReference type="AlphaFoldDB" id="A0A9U8EL53"/>
<feature type="region of interest" description="Disordered" evidence="3">
    <location>
        <begin position="99"/>
        <end position="118"/>
    </location>
</feature>
<proteinExistence type="inferred from homology"/>
<dbReference type="OMA" id="VKFYRKE"/>
<name>A0A9U8EL53_BIOGL</name>
<comment type="similarity">
    <text evidence="1 2">Belongs to the BCP1 family.</text>
</comment>
<dbReference type="KEGG" id="bgt:106075141"/>
<dbReference type="Pfam" id="PF13862">
    <property type="entry name" value="BCCIP"/>
    <property type="match status" value="1"/>
</dbReference>
<dbReference type="RefSeq" id="XP_013091523.2">
    <property type="nucleotide sequence ID" value="XM_013236069.2"/>
</dbReference>
<evidence type="ECO:0000313" key="5">
    <source>
        <dbReference type="RefSeq" id="XP_013091523.2"/>
    </source>
</evidence>
<dbReference type="InterPro" id="IPR025602">
    <property type="entry name" value="BCP1_family"/>
</dbReference>
<gene>
    <name evidence="5" type="primary">LOC106075141</name>
</gene>
<protein>
    <recommendedName>
        <fullName evidence="2">Protein BCCIP homolog</fullName>
    </recommendedName>
</protein>
<feature type="region of interest" description="Disordered" evidence="3">
    <location>
        <begin position="1"/>
        <end position="43"/>
    </location>
</feature>
<reference evidence="5" key="1">
    <citation type="submission" date="2025-08" db="UniProtKB">
        <authorList>
            <consortium name="RefSeq"/>
        </authorList>
    </citation>
    <scope>IDENTIFICATION</scope>
</reference>
<dbReference type="GeneID" id="106075141"/>
<dbReference type="GO" id="GO:0005634">
    <property type="term" value="C:nucleus"/>
    <property type="evidence" value="ECO:0007669"/>
    <property type="project" value="TreeGrafter"/>
</dbReference>
<feature type="compositionally biased region" description="Acidic residues" evidence="3">
    <location>
        <begin position="21"/>
        <end position="39"/>
    </location>
</feature>
<accession>A0A9U8EL53</accession>
<sequence length="301" mass="34016">MDDETGIAGSINDENSHEFESDIDEEDRDDDGDNDESMDENVGKVIDVAFEARPPNSSDFHGVKRLLQQLFVRDINEELSELTNLIVAQDFVGCVLKQDNQNSDDEDDSEDSDESEQDENVYALNTVVNISENQNLSCIEKVRELLSSKCEVHYKAEPGRIGKLLEDPTKQIGLLISERFINIPSQVALPSYKSLQSDIEKAIQKKKKFKFTHYVLISKTYKAKGGVMQGEMYYSNPEEQLFSELCEFSYTYSVADQRDSVSEGDWDDDGGDFESLRTVMVFDASALGHIISKLQTEVQDK</sequence>
<dbReference type="PANTHER" id="PTHR13261">
    <property type="entry name" value="BRCA2 AND CDKN1A INTERACTING PROTEIN"/>
    <property type="match status" value="1"/>
</dbReference>
<dbReference type="PANTHER" id="PTHR13261:SF0">
    <property type="entry name" value="BRCA2 AND CDKN1A-INTERACTING PROTEIN"/>
    <property type="match status" value="1"/>
</dbReference>
<evidence type="ECO:0000313" key="4">
    <source>
        <dbReference type="Proteomes" id="UP001165740"/>
    </source>
</evidence>
<dbReference type="OrthoDB" id="27543at2759"/>
<evidence type="ECO:0000256" key="1">
    <source>
        <dbReference type="ARBA" id="ARBA00006781"/>
    </source>
</evidence>
<organism evidence="4 5">
    <name type="scientific">Biomphalaria glabrata</name>
    <name type="common">Bloodfluke planorb</name>
    <name type="synonym">Freshwater snail</name>
    <dbReference type="NCBI Taxonomy" id="6526"/>
    <lineage>
        <taxon>Eukaryota</taxon>
        <taxon>Metazoa</taxon>
        <taxon>Spiralia</taxon>
        <taxon>Lophotrochozoa</taxon>
        <taxon>Mollusca</taxon>
        <taxon>Gastropoda</taxon>
        <taxon>Heterobranchia</taxon>
        <taxon>Euthyneura</taxon>
        <taxon>Panpulmonata</taxon>
        <taxon>Hygrophila</taxon>
        <taxon>Lymnaeoidea</taxon>
        <taxon>Planorbidae</taxon>
        <taxon>Biomphalaria</taxon>
    </lineage>
</organism>
<dbReference type="Proteomes" id="UP001165740">
    <property type="component" value="Chromosome 1"/>
</dbReference>
<feature type="compositionally biased region" description="Acidic residues" evidence="3">
    <location>
        <begin position="102"/>
        <end position="118"/>
    </location>
</feature>
<evidence type="ECO:0000256" key="2">
    <source>
        <dbReference type="PIRNR" id="PIRNR028983"/>
    </source>
</evidence>